<comment type="caution">
    <text evidence="2">The sequence shown here is derived from an EMBL/GenBank/DDBJ whole genome shotgun (WGS) entry which is preliminary data.</text>
</comment>
<evidence type="ECO:0000256" key="1">
    <source>
        <dbReference type="SAM" id="Phobius"/>
    </source>
</evidence>
<keyword evidence="1" id="KW-0472">Membrane</keyword>
<organism evidence="2 3">
    <name type="scientific">Brevibacillus invocatus</name>
    <dbReference type="NCBI Taxonomy" id="173959"/>
    <lineage>
        <taxon>Bacteria</taxon>
        <taxon>Bacillati</taxon>
        <taxon>Bacillota</taxon>
        <taxon>Bacilli</taxon>
        <taxon>Bacillales</taxon>
        <taxon>Paenibacillaceae</taxon>
        <taxon>Brevibacillus</taxon>
    </lineage>
</organism>
<proteinExistence type="predicted"/>
<evidence type="ECO:0000313" key="2">
    <source>
        <dbReference type="EMBL" id="RNB75374.1"/>
    </source>
</evidence>
<dbReference type="EMBL" id="RHHR01000010">
    <property type="protein sequence ID" value="RNB75374.1"/>
    <property type="molecule type" value="Genomic_DNA"/>
</dbReference>
<dbReference type="Proteomes" id="UP000282028">
    <property type="component" value="Unassembled WGS sequence"/>
</dbReference>
<keyword evidence="1" id="KW-1133">Transmembrane helix</keyword>
<evidence type="ECO:0000313" key="3">
    <source>
        <dbReference type="Proteomes" id="UP000282028"/>
    </source>
</evidence>
<gene>
    <name evidence="2" type="ORF">EDM52_07250</name>
</gene>
<dbReference type="RefSeq" id="WP_122908337.1">
    <property type="nucleotide sequence ID" value="NZ_CBCSBE010000001.1"/>
</dbReference>
<name>A0A3M8CHZ1_9BACL</name>
<keyword evidence="1" id="KW-0812">Transmembrane</keyword>
<accession>A0A3M8CHZ1</accession>
<dbReference type="OrthoDB" id="2473697at2"/>
<sequence>MRSHYNERYRRFSMRIEKAIMIGIAVCMIVLAAGELLIQYDPVRSVLIETERLEGVSGAP</sequence>
<feature type="transmembrane region" description="Helical" evidence="1">
    <location>
        <begin position="20"/>
        <end position="40"/>
    </location>
</feature>
<dbReference type="AlphaFoldDB" id="A0A3M8CHZ1"/>
<keyword evidence="3" id="KW-1185">Reference proteome</keyword>
<protein>
    <submittedName>
        <fullName evidence="2">Uncharacterized protein</fullName>
    </submittedName>
</protein>
<reference evidence="2 3" key="1">
    <citation type="submission" date="2018-10" db="EMBL/GenBank/DDBJ databases">
        <title>Phylogenomics of Brevibacillus.</title>
        <authorList>
            <person name="Dunlap C."/>
        </authorList>
    </citation>
    <scope>NUCLEOTIDE SEQUENCE [LARGE SCALE GENOMIC DNA]</scope>
    <source>
        <strain evidence="2 3">JCM 12215</strain>
    </source>
</reference>